<sequence>MSETILKFERVSKTYGRKMALHETSFELPAGKIIGLIGTNGSGKSTTLKLMAGLLRPSGGSVAVNGRTVKGRIPELVSFLPDGDYLYPFYTVKQTIRLFGGVYRDFDQIKALEMMSFLELNGDQPVKGLSKGNMARFKMLLALSRQVPLILMDEPLSGLDPLVRGSIIKSLISFIDMDNQTVVLSTHEVAEIEPLLDMAMLIHDGRLRSIREVEEIRSSDRMNLVEWMEAAVSR</sequence>
<dbReference type="Proteomes" id="UP001597493">
    <property type="component" value="Unassembled WGS sequence"/>
</dbReference>
<protein>
    <submittedName>
        <fullName evidence="5">ABC transporter ATP-binding protein</fullName>
    </submittedName>
</protein>
<feature type="domain" description="ABC transporter" evidence="4">
    <location>
        <begin position="6"/>
        <end position="229"/>
    </location>
</feature>
<keyword evidence="1" id="KW-0813">Transport</keyword>
<evidence type="ECO:0000256" key="3">
    <source>
        <dbReference type="ARBA" id="ARBA00022840"/>
    </source>
</evidence>
<evidence type="ECO:0000256" key="2">
    <source>
        <dbReference type="ARBA" id="ARBA00022741"/>
    </source>
</evidence>
<evidence type="ECO:0000256" key="1">
    <source>
        <dbReference type="ARBA" id="ARBA00022448"/>
    </source>
</evidence>
<evidence type="ECO:0000259" key="4">
    <source>
        <dbReference type="PROSITE" id="PS50893"/>
    </source>
</evidence>
<proteinExistence type="predicted"/>
<keyword evidence="3 5" id="KW-0067">ATP-binding</keyword>
<dbReference type="PROSITE" id="PS00211">
    <property type="entry name" value="ABC_TRANSPORTER_1"/>
    <property type="match status" value="1"/>
</dbReference>
<dbReference type="CDD" id="cd03230">
    <property type="entry name" value="ABC_DR_subfamily_A"/>
    <property type="match status" value="1"/>
</dbReference>
<dbReference type="PROSITE" id="PS50893">
    <property type="entry name" value="ABC_TRANSPORTER_2"/>
    <property type="match status" value="1"/>
</dbReference>
<reference evidence="6" key="1">
    <citation type="journal article" date="2019" name="Int. J. Syst. Evol. Microbiol.">
        <title>The Global Catalogue of Microorganisms (GCM) 10K type strain sequencing project: providing services to taxonomists for standard genome sequencing and annotation.</title>
        <authorList>
            <consortium name="The Broad Institute Genomics Platform"/>
            <consortium name="The Broad Institute Genome Sequencing Center for Infectious Disease"/>
            <person name="Wu L."/>
            <person name="Ma J."/>
        </authorList>
    </citation>
    <scope>NUCLEOTIDE SEQUENCE [LARGE SCALE GENOMIC DNA]</scope>
    <source>
        <strain evidence="6">TISTR 1827</strain>
    </source>
</reference>
<dbReference type="RefSeq" id="WP_379277465.1">
    <property type="nucleotide sequence ID" value="NZ_JBHUGT010000042.1"/>
</dbReference>
<accession>A0ABW5R2K9</accession>
<dbReference type="InterPro" id="IPR017871">
    <property type="entry name" value="ABC_transporter-like_CS"/>
</dbReference>
<dbReference type="Gene3D" id="3.40.50.300">
    <property type="entry name" value="P-loop containing nucleotide triphosphate hydrolases"/>
    <property type="match status" value="1"/>
</dbReference>
<dbReference type="InterPro" id="IPR003593">
    <property type="entry name" value="AAA+_ATPase"/>
</dbReference>
<dbReference type="InterPro" id="IPR027417">
    <property type="entry name" value="P-loop_NTPase"/>
</dbReference>
<dbReference type="Pfam" id="PF00005">
    <property type="entry name" value="ABC_tran"/>
    <property type="match status" value="1"/>
</dbReference>
<dbReference type="GO" id="GO:0005524">
    <property type="term" value="F:ATP binding"/>
    <property type="evidence" value="ECO:0007669"/>
    <property type="project" value="UniProtKB-KW"/>
</dbReference>
<evidence type="ECO:0000313" key="5">
    <source>
        <dbReference type="EMBL" id="MFD2662730.1"/>
    </source>
</evidence>
<dbReference type="EMBL" id="JBHUMY010000032">
    <property type="protein sequence ID" value="MFD2662730.1"/>
    <property type="molecule type" value="Genomic_DNA"/>
</dbReference>
<dbReference type="PANTHER" id="PTHR42939">
    <property type="entry name" value="ABC TRANSPORTER ATP-BINDING PROTEIN ALBC-RELATED"/>
    <property type="match status" value="1"/>
</dbReference>
<name>A0ABW5R2K9_9BACL</name>
<gene>
    <name evidence="5" type="ORF">ACFSW5_20945</name>
</gene>
<organism evidence="5 6">
    <name type="scientific">Paenibacillus thailandensis</name>
    <dbReference type="NCBI Taxonomy" id="393250"/>
    <lineage>
        <taxon>Bacteria</taxon>
        <taxon>Bacillati</taxon>
        <taxon>Bacillota</taxon>
        <taxon>Bacilli</taxon>
        <taxon>Bacillales</taxon>
        <taxon>Paenibacillaceae</taxon>
        <taxon>Paenibacillus</taxon>
    </lineage>
</organism>
<dbReference type="InterPro" id="IPR051782">
    <property type="entry name" value="ABC_Transporter_VariousFunc"/>
</dbReference>
<keyword evidence="6" id="KW-1185">Reference proteome</keyword>
<keyword evidence="2" id="KW-0547">Nucleotide-binding</keyword>
<dbReference type="PANTHER" id="PTHR42939:SF1">
    <property type="entry name" value="ABC TRANSPORTER ATP-BINDING PROTEIN ALBC-RELATED"/>
    <property type="match status" value="1"/>
</dbReference>
<dbReference type="SMART" id="SM00382">
    <property type="entry name" value="AAA"/>
    <property type="match status" value="1"/>
</dbReference>
<dbReference type="InterPro" id="IPR003439">
    <property type="entry name" value="ABC_transporter-like_ATP-bd"/>
</dbReference>
<evidence type="ECO:0000313" key="6">
    <source>
        <dbReference type="Proteomes" id="UP001597493"/>
    </source>
</evidence>
<dbReference type="SUPFAM" id="SSF52540">
    <property type="entry name" value="P-loop containing nucleoside triphosphate hydrolases"/>
    <property type="match status" value="1"/>
</dbReference>
<comment type="caution">
    <text evidence="5">The sequence shown here is derived from an EMBL/GenBank/DDBJ whole genome shotgun (WGS) entry which is preliminary data.</text>
</comment>